<dbReference type="RefSeq" id="WP_209773183.1">
    <property type="nucleotide sequence ID" value="NZ_JAGINP010000039.1"/>
</dbReference>
<name>A0ABS4SWV5_9PROT</name>
<gene>
    <name evidence="1" type="ORF">J2851_006863</name>
</gene>
<protein>
    <submittedName>
        <fullName evidence="1">Uncharacterized protein</fullName>
    </submittedName>
</protein>
<evidence type="ECO:0000313" key="1">
    <source>
        <dbReference type="EMBL" id="MBP2297044.1"/>
    </source>
</evidence>
<dbReference type="Proteomes" id="UP000781958">
    <property type="component" value="Unassembled WGS sequence"/>
</dbReference>
<comment type="caution">
    <text evidence="1">The sequence shown here is derived from an EMBL/GenBank/DDBJ whole genome shotgun (WGS) entry which is preliminary data.</text>
</comment>
<reference evidence="1 2" key="1">
    <citation type="submission" date="2021-03" db="EMBL/GenBank/DDBJ databases">
        <title>Genomic Encyclopedia of Type Strains, Phase III (KMG-III): the genomes of soil and plant-associated and newly described type strains.</title>
        <authorList>
            <person name="Whitman W."/>
        </authorList>
    </citation>
    <scope>NUCLEOTIDE SEQUENCE [LARGE SCALE GENOMIC DNA]</scope>
    <source>
        <strain evidence="1 2">IMMIB AFH-6</strain>
    </source>
</reference>
<proteinExistence type="predicted"/>
<organism evidence="1 2">
    <name type="scientific">Azospirillum rugosum</name>
    <dbReference type="NCBI Taxonomy" id="416170"/>
    <lineage>
        <taxon>Bacteria</taxon>
        <taxon>Pseudomonadati</taxon>
        <taxon>Pseudomonadota</taxon>
        <taxon>Alphaproteobacteria</taxon>
        <taxon>Rhodospirillales</taxon>
        <taxon>Azospirillaceae</taxon>
        <taxon>Azospirillum</taxon>
    </lineage>
</organism>
<accession>A0ABS4SWV5</accession>
<keyword evidence="2" id="KW-1185">Reference proteome</keyword>
<evidence type="ECO:0000313" key="2">
    <source>
        <dbReference type="Proteomes" id="UP000781958"/>
    </source>
</evidence>
<dbReference type="EMBL" id="JAGINP010000039">
    <property type="protein sequence ID" value="MBP2297044.1"/>
    <property type="molecule type" value="Genomic_DNA"/>
</dbReference>
<sequence length="165" mass="17487">MTLHLQLIDFAVANAARHTTPEDVAAALLAALRRVRAAVGEAEGFASQCALDDGIRENLLMERLRRLDGSGDPPASRPVPPISETRTRRIAMTMLDDVMGLILTGGGPIPIGLLAGGVTHHLLGHLVRCLGGAPDAEELLAFIRGTESDPATVTEAEPPRVVRIH</sequence>